<reference evidence="1" key="1">
    <citation type="submission" date="2022-07" db="EMBL/GenBank/DDBJ databases">
        <title>Genome Sequence of Phlebia brevispora.</title>
        <authorList>
            <person name="Buettner E."/>
        </authorList>
    </citation>
    <scope>NUCLEOTIDE SEQUENCE</scope>
    <source>
        <strain evidence="1">MPL23</strain>
    </source>
</reference>
<accession>A0ACC1T4K7</accession>
<keyword evidence="2" id="KW-1185">Reference proteome</keyword>
<proteinExistence type="predicted"/>
<protein>
    <submittedName>
        <fullName evidence="1">Uncharacterized protein</fullName>
    </submittedName>
</protein>
<evidence type="ECO:0000313" key="1">
    <source>
        <dbReference type="EMBL" id="KAJ3553127.1"/>
    </source>
</evidence>
<sequence length="514" mass="58136">MSGLPVSFVLLGILVVSVIIHRLSSRRHYKLPPGPKGLPIIGNLLDIPKEREWLTYAKWGRDYNSGLISLNLMGTPAIIVNSAQAAYDLFEKRSSLYSDRVSGVMLNEMLGWQFNIVFMRYGDRWRDTRRAFHQYYNSNQVPNYHPTVVRNTRKMLASLLETPDDFMTHLRHMTGSLIMKLTYGIDVKEKNDPYIQTAENALQTIATAGNAGSQIVDFLPFLRYFPSWLPGMGFKRYADIYSQYVIAMNEVPYKAVKKALAKGEASPSMLTMLLDRLDEKENKEELENIYRDSAGTAYTGGADTTVSALGTFYLSMLLHPDKQAKAQEELDRVVGRDRLPEFSDEPQLPYVTACVKESMRWQQVTPLAVPHRLSQDDEYQGYTFPAGTLIIGNAWAILHDEKRYPQADKYLPERFLKEDGQLNPDTPDPLEAAFGFGRRICPGRAMAMADVWYTAVAILHAFKINKTLDASGNPITPEATYTPGLLSYPEPFKAVFKPRFEGVDKMIRTAIDAV</sequence>
<dbReference type="Proteomes" id="UP001148662">
    <property type="component" value="Unassembled WGS sequence"/>
</dbReference>
<organism evidence="1 2">
    <name type="scientific">Phlebia brevispora</name>
    <dbReference type="NCBI Taxonomy" id="194682"/>
    <lineage>
        <taxon>Eukaryota</taxon>
        <taxon>Fungi</taxon>
        <taxon>Dikarya</taxon>
        <taxon>Basidiomycota</taxon>
        <taxon>Agaricomycotina</taxon>
        <taxon>Agaricomycetes</taxon>
        <taxon>Polyporales</taxon>
        <taxon>Meruliaceae</taxon>
        <taxon>Phlebia</taxon>
    </lineage>
</organism>
<evidence type="ECO:0000313" key="2">
    <source>
        <dbReference type="Proteomes" id="UP001148662"/>
    </source>
</evidence>
<dbReference type="EMBL" id="JANHOG010000576">
    <property type="protein sequence ID" value="KAJ3553127.1"/>
    <property type="molecule type" value="Genomic_DNA"/>
</dbReference>
<gene>
    <name evidence="1" type="ORF">NM688_g3783</name>
</gene>
<comment type="caution">
    <text evidence="1">The sequence shown here is derived from an EMBL/GenBank/DDBJ whole genome shotgun (WGS) entry which is preliminary data.</text>
</comment>
<name>A0ACC1T4K7_9APHY</name>